<evidence type="ECO:0000256" key="4">
    <source>
        <dbReference type="ARBA" id="ARBA00009879"/>
    </source>
</evidence>
<evidence type="ECO:0000256" key="3">
    <source>
        <dbReference type="ARBA" id="ARBA00004769"/>
    </source>
</evidence>
<dbReference type="OrthoDB" id="9810880at2"/>
<dbReference type="GO" id="GO:0008972">
    <property type="term" value="F:phosphomethylpyrimidine kinase activity"/>
    <property type="evidence" value="ECO:0007669"/>
    <property type="project" value="UniProtKB-EC"/>
</dbReference>
<dbReference type="PANTHER" id="PTHR20858">
    <property type="entry name" value="PHOSPHOMETHYLPYRIMIDINE KINASE"/>
    <property type="match status" value="1"/>
</dbReference>
<evidence type="ECO:0000256" key="9">
    <source>
        <dbReference type="ARBA" id="ARBA00022741"/>
    </source>
</evidence>
<accession>A0A4R1QQC9</accession>
<evidence type="ECO:0000256" key="14">
    <source>
        <dbReference type="ARBA" id="ARBA00042102"/>
    </source>
</evidence>
<reference evidence="17 18" key="1">
    <citation type="submission" date="2019-03" db="EMBL/GenBank/DDBJ databases">
        <title>Genomic Encyclopedia of Type Strains, Phase IV (KMG-IV): sequencing the most valuable type-strain genomes for metagenomic binning, comparative biology and taxonomic classification.</title>
        <authorList>
            <person name="Goeker M."/>
        </authorList>
    </citation>
    <scope>NUCLEOTIDE SEQUENCE [LARGE SCALE GENOMIC DNA]</scope>
    <source>
        <strain evidence="17 18">DSM 24979</strain>
    </source>
</reference>
<evidence type="ECO:0000256" key="2">
    <source>
        <dbReference type="ARBA" id="ARBA00000565"/>
    </source>
</evidence>
<dbReference type="CDD" id="cd01169">
    <property type="entry name" value="HMPP_kinase"/>
    <property type="match status" value="1"/>
</dbReference>
<dbReference type="GO" id="GO:0005829">
    <property type="term" value="C:cytosol"/>
    <property type="evidence" value="ECO:0007669"/>
    <property type="project" value="TreeGrafter"/>
</dbReference>
<comment type="similarity">
    <text evidence="4">Belongs to the ThiD family.</text>
</comment>
<evidence type="ECO:0000256" key="7">
    <source>
        <dbReference type="ARBA" id="ARBA00019161"/>
    </source>
</evidence>
<evidence type="ECO:0000256" key="5">
    <source>
        <dbReference type="ARBA" id="ARBA00012135"/>
    </source>
</evidence>
<evidence type="ECO:0000256" key="13">
    <source>
        <dbReference type="ARBA" id="ARBA00037917"/>
    </source>
</evidence>
<dbReference type="GO" id="GO:0009228">
    <property type="term" value="P:thiamine biosynthetic process"/>
    <property type="evidence" value="ECO:0007669"/>
    <property type="project" value="UniProtKB-KW"/>
</dbReference>
<comment type="catalytic activity">
    <reaction evidence="1">
        <text>4-amino-5-hydroxymethyl-2-methylpyrimidine + ATP = 4-amino-2-methyl-5-(phosphooxymethyl)pyrimidine + ADP + H(+)</text>
        <dbReference type="Rhea" id="RHEA:23096"/>
        <dbReference type="ChEBI" id="CHEBI:15378"/>
        <dbReference type="ChEBI" id="CHEBI:16892"/>
        <dbReference type="ChEBI" id="CHEBI:30616"/>
        <dbReference type="ChEBI" id="CHEBI:58354"/>
        <dbReference type="ChEBI" id="CHEBI:456216"/>
        <dbReference type="EC" id="2.7.1.49"/>
    </reaction>
</comment>
<comment type="caution">
    <text evidence="17">The sequence shown here is derived from an EMBL/GenBank/DDBJ whole genome shotgun (WGS) entry which is preliminary data.</text>
</comment>
<evidence type="ECO:0000259" key="16">
    <source>
        <dbReference type="Pfam" id="PF08543"/>
    </source>
</evidence>
<dbReference type="InterPro" id="IPR004399">
    <property type="entry name" value="HMP/HMP-P_kinase_dom"/>
</dbReference>
<comment type="pathway">
    <text evidence="3">Cofactor biosynthesis; thiamine diphosphate biosynthesis; 4-amino-2-methyl-5-diphosphomethylpyrimidine from 5-amino-1-(5-phospho-D-ribosyl)imidazole: step 3/3.</text>
</comment>
<dbReference type="Proteomes" id="UP000295658">
    <property type="component" value="Unassembled WGS sequence"/>
</dbReference>
<sequence length="265" mass="28501">MVYKALTIAGSDSGGGAGIQADLKTFQELEVFGMSAITAVTAQNTLGVQGVYPLPLEAVAQQIDSVVVDLRPHAVKTGMLFSSSIIHLVASKIKEHQLQNIVVDPVMIAKGGAPLLQKEAIASLKSELLPLADVITPNIPEAEVLTGMEIRTIDDRKEAAKALHQLGVNYVVMKGGHGDGEQLVDLLYDGVRFYEWVSPRIETKHTHGTGCTFAAAITAQLAKGKTIYEAVDTAKQFIQAAIEDELGIGQGHGPTNHWAFRRRQR</sequence>
<comment type="catalytic activity">
    <reaction evidence="2">
        <text>4-amino-2-methyl-5-(phosphooxymethyl)pyrimidine + ATP = 4-amino-2-methyl-5-(diphosphooxymethyl)pyrimidine + ADP</text>
        <dbReference type="Rhea" id="RHEA:19893"/>
        <dbReference type="ChEBI" id="CHEBI:30616"/>
        <dbReference type="ChEBI" id="CHEBI:57841"/>
        <dbReference type="ChEBI" id="CHEBI:58354"/>
        <dbReference type="ChEBI" id="CHEBI:456216"/>
        <dbReference type="EC" id="2.7.4.7"/>
    </reaction>
</comment>
<dbReference type="RefSeq" id="WP_132947897.1">
    <property type="nucleotide sequence ID" value="NZ_BSVG01000004.1"/>
</dbReference>
<dbReference type="EC" id="2.7.1.49" evidence="5"/>
<dbReference type="GO" id="GO:0008902">
    <property type="term" value="F:hydroxymethylpyrimidine kinase activity"/>
    <property type="evidence" value="ECO:0007669"/>
    <property type="project" value="UniProtKB-EC"/>
</dbReference>
<protein>
    <recommendedName>
        <fullName evidence="7">Hydroxymethylpyrimidine/phosphomethylpyrimidine kinase</fullName>
        <ecNumber evidence="5">2.7.1.49</ecNumber>
        <ecNumber evidence="6">2.7.4.7</ecNumber>
    </recommendedName>
    <alternativeName>
        <fullName evidence="14">Hydroxymethylpyrimidine kinase</fullName>
    </alternativeName>
    <alternativeName>
        <fullName evidence="15">Hydroxymethylpyrimidine phosphate kinase</fullName>
    </alternativeName>
</protein>
<evidence type="ECO:0000256" key="15">
    <source>
        <dbReference type="ARBA" id="ARBA00043176"/>
    </source>
</evidence>
<keyword evidence="10 17" id="KW-0418">Kinase</keyword>
<evidence type="ECO:0000256" key="10">
    <source>
        <dbReference type="ARBA" id="ARBA00022777"/>
    </source>
</evidence>
<dbReference type="PANTHER" id="PTHR20858:SF17">
    <property type="entry name" value="HYDROXYMETHYLPYRIMIDINE_PHOSPHOMETHYLPYRIMIDINE KINASE THI20-RELATED"/>
    <property type="match status" value="1"/>
</dbReference>
<name>A0A4R1QQC9_9BACL</name>
<feature type="domain" description="Pyridoxamine kinase/Phosphomethylpyrimidine kinase" evidence="16">
    <location>
        <begin position="12"/>
        <end position="256"/>
    </location>
</feature>
<comment type="pathway">
    <text evidence="13">Cofactor biosynthesis; thiamine diphosphate biosynthesis; 4-amino-2-methyl-5-diphosphomethylpyrimidine from 5-amino-1-(5-phospho-D-ribosyl)imidazole: step 2/3.</text>
</comment>
<keyword evidence="8" id="KW-0808">Transferase</keyword>
<dbReference type="InterPro" id="IPR029056">
    <property type="entry name" value="Ribokinase-like"/>
</dbReference>
<evidence type="ECO:0000256" key="11">
    <source>
        <dbReference type="ARBA" id="ARBA00022840"/>
    </source>
</evidence>
<evidence type="ECO:0000256" key="6">
    <source>
        <dbReference type="ARBA" id="ARBA00012963"/>
    </source>
</evidence>
<dbReference type="AlphaFoldDB" id="A0A4R1QQC9"/>
<keyword evidence="12" id="KW-0784">Thiamine biosynthesis</keyword>
<dbReference type="NCBIfam" id="TIGR00097">
    <property type="entry name" value="HMP-P_kinase"/>
    <property type="match status" value="1"/>
</dbReference>
<evidence type="ECO:0000313" key="18">
    <source>
        <dbReference type="Proteomes" id="UP000295658"/>
    </source>
</evidence>
<dbReference type="SUPFAM" id="SSF53613">
    <property type="entry name" value="Ribokinase-like"/>
    <property type="match status" value="1"/>
</dbReference>
<dbReference type="EC" id="2.7.4.7" evidence="6"/>
<evidence type="ECO:0000313" key="17">
    <source>
        <dbReference type="EMBL" id="TCL51145.1"/>
    </source>
</evidence>
<dbReference type="EMBL" id="SLUL01000004">
    <property type="protein sequence ID" value="TCL51145.1"/>
    <property type="molecule type" value="Genomic_DNA"/>
</dbReference>
<dbReference type="InterPro" id="IPR013749">
    <property type="entry name" value="PM/HMP-P_kinase-1"/>
</dbReference>
<dbReference type="Gene3D" id="3.40.1190.20">
    <property type="match status" value="1"/>
</dbReference>
<evidence type="ECO:0000256" key="12">
    <source>
        <dbReference type="ARBA" id="ARBA00022977"/>
    </source>
</evidence>
<proteinExistence type="inferred from homology"/>
<gene>
    <name evidence="17" type="ORF">EDD69_104199</name>
</gene>
<dbReference type="FunFam" id="3.40.1190.20:FF:000003">
    <property type="entry name" value="Phosphomethylpyrimidine kinase ThiD"/>
    <property type="match status" value="1"/>
</dbReference>
<evidence type="ECO:0000256" key="8">
    <source>
        <dbReference type="ARBA" id="ARBA00022679"/>
    </source>
</evidence>
<dbReference type="GO" id="GO:0005524">
    <property type="term" value="F:ATP binding"/>
    <property type="evidence" value="ECO:0007669"/>
    <property type="project" value="UniProtKB-KW"/>
</dbReference>
<organism evidence="17 18">
    <name type="scientific">Thermolongibacillus altinsuensis</name>
    <dbReference type="NCBI Taxonomy" id="575256"/>
    <lineage>
        <taxon>Bacteria</taxon>
        <taxon>Bacillati</taxon>
        <taxon>Bacillota</taxon>
        <taxon>Bacilli</taxon>
        <taxon>Bacillales</taxon>
        <taxon>Anoxybacillaceae</taxon>
        <taxon>Thermolongibacillus</taxon>
    </lineage>
</organism>
<keyword evidence="9" id="KW-0547">Nucleotide-binding</keyword>
<keyword evidence="11" id="KW-0067">ATP-binding</keyword>
<evidence type="ECO:0000256" key="1">
    <source>
        <dbReference type="ARBA" id="ARBA00000151"/>
    </source>
</evidence>
<dbReference type="Pfam" id="PF08543">
    <property type="entry name" value="Phos_pyr_kin"/>
    <property type="match status" value="1"/>
</dbReference>
<keyword evidence="18" id="KW-1185">Reference proteome</keyword>